<reference evidence="1" key="1">
    <citation type="submission" date="2023-04" db="EMBL/GenBank/DDBJ databases">
        <title>Genomic diversity of scab-causing Streptomyces spp. in the province of Quebec, Canada.</title>
        <authorList>
            <person name="Biessy A."/>
            <person name="Cadieux M."/>
            <person name="Ciotola M."/>
            <person name="Filion M."/>
        </authorList>
    </citation>
    <scope>NUCLEOTIDE SEQUENCE</scope>
    <source>
        <strain evidence="1">B21-115</strain>
    </source>
</reference>
<evidence type="ECO:0000313" key="1">
    <source>
        <dbReference type="EMBL" id="MEH0639275.1"/>
    </source>
</evidence>
<evidence type="ECO:0000313" key="2">
    <source>
        <dbReference type="Proteomes" id="UP001310290"/>
    </source>
</evidence>
<dbReference type="RefSeq" id="WP_334661808.1">
    <property type="nucleotide sequence ID" value="NZ_JARULZ010000003.1"/>
</dbReference>
<dbReference type="Proteomes" id="UP001310290">
    <property type="component" value="Unassembled WGS sequence"/>
</dbReference>
<name>A0ABU8B1G0_9ACTN</name>
<protein>
    <submittedName>
        <fullName evidence="1">Uncharacterized protein</fullName>
    </submittedName>
</protein>
<organism evidence="1 2">
    <name type="scientific">Streptomyces bottropensis</name>
    <dbReference type="NCBI Taxonomy" id="42235"/>
    <lineage>
        <taxon>Bacteria</taxon>
        <taxon>Bacillati</taxon>
        <taxon>Actinomycetota</taxon>
        <taxon>Actinomycetes</taxon>
        <taxon>Kitasatosporales</taxon>
        <taxon>Streptomycetaceae</taxon>
        <taxon>Streptomyces</taxon>
    </lineage>
</organism>
<proteinExistence type="predicted"/>
<accession>A0ABU8B1G0</accession>
<sequence length="226" mass="25222">MTVIDVEPGVWDMTVNRPGLPGDLPSAEVLWARWALVAVLEATTADERAGHHRTGTWVDDEGLHLDDAGCTWWAFAQRGAGRYVLYGEDESSQVKWHEPPVDTLAGAPAWLPHERLRDLLEGCELGCVYWYENGTWARAPYPSTLKDDGLDCGVSRFVDRTDVLQVIADEDHGALPAHDAATLLDHAESYRLTQDLLFSLATGLDRRAPQRPAMVRAWERANLQRP</sequence>
<dbReference type="EMBL" id="JARULZ010000003">
    <property type="protein sequence ID" value="MEH0639275.1"/>
    <property type="molecule type" value="Genomic_DNA"/>
</dbReference>
<comment type="caution">
    <text evidence="1">The sequence shown here is derived from an EMBL/GenBank/DDBJ whole genome shotgun (WGS) entry which is preliminary data.</text>
</comment>
<gene>
    <name evidence="1" type="ORF">QBA35_39665</name>
</gene>
<keyword evidence="2" id="KW-1185">Reference proteome</keyword>